<keyword evidence="3" id="KW-1185">Reference proteome</keyword>
<comment type="caution">
    <text evidence="2">The sequence shown here is derived from an EMBL/GenBank/DDBJ whole genome shotgun (WGS) entry which is preliminary data.</text>
</comment>
<evidence type="ECO:0000259" key="1">
    <source>
        <dbReference type="SMART" id="SM00822"/>
    </source>
</evidence>
<dbReference type="Proteomes" id="UP000316639">
    <property type="component" value="Unassembled WGS sequence"/>
</dbReference>
<dbReference type="Pfam" id="PF01370">
    <property type="entry name" value="Epimerase"/>
    <property type="match status" value="1"/>
</dbReference>
<dbReference type="RefSeq" id="WP_146350470.1">
    <property type="nucleotide sequence ID" value="NZ_VOBR01000005.1"/>
</dbReference>
<dbReference type="SMART" id="SM00822">
    <property type="entry name" value="PKS_KR"/>
    <property type="match status" value="1"/>
</dbReference>
<dbReference type="Gene3D" id="3.90.25.10">
    <property type="entry name" value="UDP-galactose 4-epimerase, domain 1"/>
    <property type="match status" value="1"/>
</dbReference>
<name>A0A563EZ60_9PSEU</name>
<dbReference type="InterPro" id="IPR036291">
    <property type="entry name" value="NAD(P)-bd_dom_sf"/>
</dbReference>
<evidence type="ECO:0000313" key="2">
    <source>
        <dbReference type="EMBL" id="TWP52414.1"/>
    </source>
</evidence>
<dbReference type="PANTHER" id="PTHR43245:SF53">
    <property type="entry name" value="EPIMERASE-RELATED"/>
    <property type="match status" value="1"/>
</dbReference>
<evidence type="ECO:0000313" key="3">
    <source>
        <dbReference type="Proteomes" id="UP000316639"/>
    </source>
</evidence>
<sequence length="318" mass="34158">MKVVVTGGAGFIGANLCRELARRGAEVLVLDDLSTGRRANLDGLDVELRVQSVLDRDAVVYACAGADTVVHLAAVPSVTRSLMNPRHSHDVNVTGSLEVLEAACAAGAHVVLASSSSVYGRNPALPKSEEMACVPVSPYASGKLAAESYALSFQHCFDLPCTVFRFFNVFGPLQLPDHPYAAVIPTFIWSALRGQPLTVFGDGEQTRDFTFVDSVVGVLADSVLRSVSCTRPVNLAFGTRTSLNDVVALLSALLGRKLEVARRPQRAGDVRHSQASGTSLRRLFPQARPVSLEMALSRTIEWVERLVRTENEAARSSV</sequence>
<reference evidence="2 3" key="1">
    <citation type="submission" date="2019-07" db="EMBL/GenBank/DDBJ databases">
        <title>Lentzea xizangensis sp. nov., isolated from Qinghai-Tibetan Plateau Soils.</title>
        <authorList>
            <person name="Huang J."/>
        </authorList>
    </citation>
    <scope>NUCLEOTIDE SEQUENCE [LARGE SCALE GENOMIC DNA]</scope>
    <source>
        <strain evidence="2 3">FXJ1.1311</strain>
    </source>
</reference>
<dbReference type="PANTHER" id="PTHR43245">
    <property type="entry name" value="BIFUNCTIONAL POLYMYXIN RESISTANCE PROTEIN ARNA"/>
    <property type="match status" value="1"/>
</dbReference>
<dbReference type="Gene3D" id="3.40.50.720">
    <property type="entry name" value="NAD(P)-binding Rossmann-like Domain"/>
    <property type="match status" value="1"/>
</dbReference>
<feature type="domain" description="Ketoreductase" evidence="1">
    <location>
        <begin position="1"/>
        <end position="179"/>
    </location>
</feature>
<dbReference type="OrthoDB" id="9801785at2"/>
<accession>A0A563EZ60</accession>
<protein>
    <submittedName>
        <fullName evidence="2">NAD-dependent epimerase/dehydratase family protein</fullName>
    </submittedName>
</protein>
<gene>
    <name evidence="2" type="ORF">FKR81_08740</name>
</gene>
<dbReference type="EMBL" id="VOBR01000005">
    <property type="protein sequence ID" value="TWP52414.1"/>
    <property type="molecule type" value="Genomic_DNA"/>
</dbReference>
<organism evidence="2 3">
    <name type="scientific">Lentzea tibetensis</name>
    <dbReference type="NCBI Taxonomy" id="2591470"/>
    <lineage>
        <taxon>Bacteria</taxon>
        <taxon>Bacillati</taxon>
        <taxon>Actinomycetota</taxon>
        <taxon>Actinomycetes</taxon>
        <taxon>Pseudonocardiales</taxon>
        <taxon>Pseudonocardiaceae</taxon>
        <taxon>Lentzea</taxon>
    </lineage>
</organism>
<dbReference type="InterPro" id="IPR057326">
    <property type="entry name" value="KR_dom"/>
</dbReference>
<dbReference type="InterPro" id="IPR050177">
    <property type="entry name" value="Lipid_A_modif_metabolic_enz"/>
</dbReference>
<dbReference type="InterPro" id="IPR001509">
    <property type="entry name" value="Epimerase_deHydtase"/>
</dbReference>
<dbReference type="AlphaFoldDB" id="A0A563EZ60"/>
<dbReference type="SUPFAM" id="SSF51735">
    <property type="entry name" value="NAD(P)-binding Rossmann-fold domains"/>
    <property type="match status" value="1"/>
</dbReference>
<proteinExistence type="predicted"/>